<name>A0ABW5MS53_9FLAO</name>
<dbReference type="EMBL" id="JBHULB010000007">
    <property type="protein sequence ID" value="MFD2586102.1"/>
    <property type="molecule type" value="Genomic_DNA"/>
</dbReference>
<reference evidence="2" key="1">
    <citation type="journal article" date="2019" name="Int. J. Syst. Evol. Microbiol.">
        <title>The Global Catalogue of Microorganisms (GCM) 10K type strain sequencing project: providing services to taxonomists for standard genome sequencing and annotation.</title>
        <authorList>
            <consortium name="The Broad Institute Genomics Platform"/>
            <consortium name="The Broad Institute Genome Sequencing Center for Infectious Disease"/>
            <person name="Wu L."/>
            <person name="Ma J."/>
        </authorList>
    </citation>
    <scope>NUCLEOTIDE SEQUENCE [LARGE SCALE GENOMIC DNA]</scope>
    <source>
        <strain evidence="2">KCTC 52368</strain>
    </source>
</reference>
<comment type="caution">
    <text evidence="1">The sequence shown here is derived from an EMBL/GenBank/DDBJ whole genome shotgun (WGS) entry which is preliminary data.</text>
</comment>
<gene>
    <name evidence="1" type="ORF">ACFSQJ_04125</name>
</gene>
<proteinExistence type="predicted"/>
<evidence type="ECO:0000313" key="1">
    <source>
        <dbReference type="EMBL" id="MFD2586102.1"/>
    </source>
</evidence>
<sequence length="262" mass="30145">MSETIHTVLDLSRPVGRLSFREVFRNADSSSPDNTNLRLSEAQFISLVKVLFTYGLHYDEVGQEQRPFFMESIKDNELGLFDIPMTFCAHLLNNLDEGARLEFRKLLEMDHNLRDMLSNEQLMDFVEMELIDPSVSYRKWEYGRYAMDHMATSFLGSVDWKTEQLAVGQDNSKIEDYLEGLDNRLDLFGTELDDHEKSLLLLMSKTKVLEQNYTLMDYMLAGDIVQSNLVGLTLRKERLATVLKTTIENGRSKGRDKGGPKP</sequence>
<protein>
    <submittedName>
        <fullName evidence="1">Uncharacterized protein</fullName>
    </submittedName>
</protein>
<accession>A0ABW5MS53</accession>
<evidence type="ECO:0000313" key="2">
    <source>
        <dbReference type="Proteomes" id="UP001597526"/>
    </source>
</evidence>
<organism evidence="1 2">
    <name type="scientific">Croceitalea marina</name>
    <dbReference type="NCBI Taxonomy" id="1775166"/>
    <lineage>
        <taxon>Bacteria</taxon>
        <taxon>Pseudomonadati</taxon>
        <taxon>Bacteroidota</taxon>
        <taxon>Flavobacteriia</taxon>
        <taxon>Flavobacteriales</taxon>
        <taxon>Flavobacteriaceae</taxon>
        <taxon>Croceitalea</taxon>
    </lineage>
</organism>
<keyword evidence="2" id="KW-1185">Reference proteome</keyword>
<dbReference type="Proteomes" id="UP001597526">
    <property type="component" value="Unassembled WGS sequence"/>
</dbReference>
<dbReference type="RefSeq" id="WP_377765811.1">
    <property type="nucleotide sequence ID" value="NZ_JBHULB010000007.1"/>
</dbReference>